<dbReference type="EMBL" id="KN832160">
    <property type="protein sequence ID" value="KIN93512.1"/>
    <property type="molecule type" value="Genomic_DNA"/>
</dbReference>
<sequence>MHEIENLYIAWMVVAKVAKPTKLVLPPSDMLIASKSNRLCSVHHSAVLSVTDRKRY</sequence>
<protein>
    <submittedName>
        <fullName evidence="1">Uncharacterized protein</fullName>
    </submittedName>
</protein>
<dbReference type="HOGENOM" id="CLU_3015167_0_0_1"/>
<proteinExistence type="predicted"/>
<name>A0A0C3I8R9_PISTI</name>
<accession>A0A0C3I8R9</accession>
<keyword evidence="2" id="KW-1185">Reference proteome</keyword>
<organism evidence="1 2">
    <name type="scientific">Pisolithus tinctorius Marx 270</name>
    <dbReference type="NCBI Taxonomy" id="870435"/>
    <lineage>
        <taxon>Eukaryota</taxon>
        <taxon>Fungi</taxon>
        <taxon>Dikarya</taxon>
        <taxon>Basidiomycota</taxon>
        <taxon>Agaricomycotina</taxon>
        <taxon>Agaricomycetes</taxon>
        <taxon>Agaricomycetidae</taxon>
        <taxon>Boletales</taxon>
        <taxon>Sclerodermatineae</taxon>
        <taxon>Pisolithaceae</taxon>
        <taxon>Pisolithus</taxon>
    </lineage>
</organism>
<reference evidence="1 2" key="1">
    <citation type="submission" date="2014-04" db="EMBL/GenBank/DDBJ databases">
        <authorList>
            <consortium name="DOE Joint Genome Institute"/>
            <person name="Kuo A."/>
            <person name="Kohler A."/>
            <person name="Costa M.D."/>
            <person name="Nagy L.G."/>
            <person name="Floudas D."/>
            <person name="Copeland A."/>
            <person name="Barry K.W."/>
            <person name="Cichocki N."/>
            <person name="Veneault-Fourrey C."/>
            <person name="LaButti K."/>
            <person name="Lindquist E.A."/>
            <person name="Lipzen A."/>
            <person name="Lundell T."/>
            <person name="Morin E."/>
            <person name="Murat C."/>
            <person name="Sun H."/>
            <person name="Tunlid A."/>
            <person name="Henrissat B."/>
            <person name="Grigoriev I.V."/>
            <person name="Hibbett D.S."/>
            <person name="Martin F."/>
            <person name="Nordberg H.P."/>
            <person name="Cantor M.N."/>
            <person name="Hua S.X."/>
        </authorList>
    </citation>
    <scope>NUCLEOTIDE SEQUENCE [LARGE SCALE GENOMIC DNA]</scope>
    <source>
        <strain evidence="1 2">Marx 270</strain>
    </source>
</reference>
<dbReference type="InParanoid" id="A0A0C3I8R9"/>
<dbReference type="AlphaFoldDB" id="A0A0C3I8R9"/>
<dbReference type="Proteomes" id="UP000054217">
    <property type="component" value="Unassembled WGS sequence"/>
</dbReference>
<reference evidence="2" key="2">
    <citation type="submission" date="2015-01" db="EMBL/GenBank/DDBJ databases">
        <title>Evolutionary Origins and Diversification of the Mycorrhizal Mutualists.</title>
        <authorList>
            <consortium name="DOE Joint Genome Institute"/>
            <consortium name="Mycorrhizal Genomics Consortium"/>
            <person name="Kohler A."/>
            <person name="Kuo A."/>
            <person name="Nagy L.G."/>
            <person name="Floudas D."/>
            <person name="Copeland A."/>
            <person name="Barry K.W."/>
            <person name="Cichocki N."/>
            <person name="Veneault-Fourrey C."/>
            <person name="LaButti K."/>
            <person name="Lindquist E.A."/>
            <person name="Lipzen A."/>
            <person name="Lundell T."/>
            <person name="Morin E."/>
            <person name="Murat C."/>
            <person name="Riley R."/>
            <person name="Ohm R."/>
            <person name="Sun H."/>
            <person name="Tunlid A."/>
            <person name="Henrissat B."/>
            <person name="Grigoriev I.V."/>
            <person name="Hibbett D.S."/>
            <person name="Martin F."/>
        </authorList>
    </citation>
    <scope>NUCLEOTIDE SEQUENCE [LARGE SCALE GENOMIC DNA]</scope>
    <source>
        <strain evidence="2">Marx 270</strain>
    </source>
</reference>
<evidence type="ECO:0000313" key="2">
    <source>
        <dbReference type="Proteomes" id="UP000054217"/>
    </source>
</evidence>
<gene>
    <name evidence="1" type="ORF">M404DRAFT_1008867</name>
</gene>
<evidence type="ECO:0000313" key="1">
    <source>
        <dbReference type="EMBL" id="KIN93512.1"/>
    </source>
</evidence>